<comment type="caution">
    <text evidence="3">The sequence shown here is derived from an EMBL/GenBank/DDBJ whole genome shotgun (WGS) entry which is preliminary data.</text>
</comment>
<dbReference type="Pfam" id="PF16112">
    <property type="entry name" value="DUF4830"/>
    <property type="match status" value="1"/>
</dbReference>
<organism evidence="3 4">
    <name type="scientific">Flavonifractor plautii</name>
    <name type="common">Fusobacterium plautii</name>
    <dbReference type="NCBI Taxonomy" id="292800"/>
    <lineage>
        <taxon>Bacteria</taxon>
        <taxon>Bacillati</taxon>
        <taxon>Bacillota</taxon>
        <taxon>Clostridia</taxon>
        <taxon>Eubacteriales</taxon>
        <taxon>Oscillospiraceae</taxon>
        <taxon>Flavonifractor</taxon>
    </lineage>
</organism>
<evidence type="ECO:0000259" key="1">
    <source>
        <dbReference type="Pfam" id="PF16112"/>
    </source>
</evidence>
<dbReference type="Proteomes" id="UP000429811">
    <property type="component" value="Unassembled WGS sequence"/>
</dbReference>
<proteinExistence type="predicted"/>
<sequence length="179" mass="19262">MQRWKRTYQSSRPLFGRERCAVFIITAKVRKGRIAAVAAAAAVVCGVLVAAAGLLGGRGAAASAAVSPKGVRTNEDRIAYLESYGWSVSSDPIAVEELIIPEQFDETYSQYLELQASQGFDLTDYCGKRVKRYTYEITNYPTGESGIQAGLLVYKSTVIGGDVLSAQLGGFIHGLEMPA</sequence>
<dbReference type="AlphaFoldDB" id="A0A6I2RAX3"/>
<accession>A0A6I2RAX3</accession>
<reference evidence="4 5" key="1">
    <citation type="journal article" date="2019" name="Nat. Med.">
        <title>A library of human gut bacterial isolates paired with longitudinal multiomics data enables mechanistic microbiome research.</title>
        <authorList>
            <person name="Poyet M."/>
            <person name="Groussin M."/>
            <person name="Gibbons S.M."/>
            <person name="Avila-Pacheco J."/>
            <person name="Jiang X."/>
            <person name="Kearney S.M."/>
            <person name="Perrotta A.R."/>
            <person name="Berdy B."/>
            <person name="Zhao S."/>
            <person name="Lieberman T.D."/>
            <person name="Swanson P.K."/>
            <person name="Smith M."/>
            <person name="Roesemann S."/>
            <person name="Alexander J.E."/>
            <person name="Rich S.A."/>
            <person name="Livny J."/>
            <person name="Vlamakis H."/>
            <person name="Clish C."/>
            <person name="Bullock K."/>
            <person name="Deik A."/>
            <person name="Scott J."/>
            <person name="Pierce K.A."/>
            <person name="Xavier R.J."/>
            <person name="Alm E.J."/>
        </authorList>
    </citation>
    <scope>NUCLEOTIDE SEQUENCE [LARGE SCALE GENOMIC DNA]</scope>
    <source>
        <strain evidence="2 5">BIOML-A2</strain>
        <strain evidence="3 4">BIOML-A5</strain>
    </source>
</reference>
<name>A0A6I2RAX3_FLAPL</name>
<evidence type="ECO:0000313" key="3">
    <source>
        <dbReference type="EMBL" id="MSB47921.1"/>
    </source>
</evidence>
<feature type="domain" description="DUF4830" evidence="1">
    <location>
        <begin position="81"/>
        <end position="162"/>
    </location>
</feature>
<protein>
    <submittedName>
        <fullName evidence="3">DUF4830 domain-containing protein</fullName>
    </submittedName>
</protein>
<gene>
    <name evidence="3" type="ORF">GKE90_04290</name>
    <name evidence="2" type="ORF">GKE97_11430</name>
</gene>
<dbReference type="EMBL" id="WKPR01000010">
    <property type="protein sequence ID" value="MSB20129.1"/>
    <property type="molecule type" value="Genomic_DNA"/>
</dbReference>
<evidence type="ECO:0000313" key="2">
    <source>
        <dbReference type="EMBL" id="MSB20129.1"/>
    </source>
</evidence>
<evidence type="ECO:0000313" key="4">
    <source>
        <dbReference type="Proteomes" id="UP000429811"/>
    </source>
</evidence>
<dbReference type="Proteomes" id="UP000434475">
    <property type="component" value="Unassembled WGS sequence"/>
</dbReference>
<evidence type="ECO:0000313" key="5">
    <source>
        <dbReference type="Proteomes" id="UP000434475"/>
    </source>
</evidence>
<dbReference type="EMBL" id="WKPO01000004">
    <property type="protein sequence ID" value="MSB47921.1"/>
    <property type="molecule type" value="Genomic_DNA"/>
</dbReference>
<dbReference type="InterPro" id="IPR032257">
    <property type="entry name" value="DUF4830"/>
</dbReference>